<accession>A0A2H0DWD4</accession>
<dbReference type="AlphaFoldDB" id="A0A2H0DWD4"/>
<comment type="subcellular location">
    <subcellularLocation>
        <location evidence="1">Membrane</location>
        <topology evidence="1">Multi-pass membrane protein</topology>
    </subcellularLocation>
</comment>
<keyword evidence="3 5" id="KW-1133">Transmembrane helix</keyword>
<evidence type="ECO:0000256" key="4">
    <source>
        <dbReference type="ARBA" id="ARBA00023136"/>
    </source>
</evidence>
<dbReference type="InterPro" id="IPR037673">
    <property type="entry name" value="MSC/AndL"/>
</dbReference>
<comment type="caution">
    <text evidence="6">The sequence shown here is derived from an EMBL/GenBank/DDBJ whole genome shotgun (WGS) entry which is preliminary data.</text>
</comment>
<dbReference type="SUPFAM" id="SSF81330">
    <property type="entry name" value="Gated mechanosensitive channel"/>
    <property type="match status" value="1"/>
</dbReference>
<evidence type="ECO:0000256" key="2">
    <source>
        <dbReference type="ARBA" id="ARBA00022692"/>
    </source>
</evidence>
<protein>
    <submittedName>
        <fullName evidence="6">Large conductance mechanosensitive channel protein MscL</fullName>
    </submittedName>
</protein>
<name>A0A2H0DWD4_9BACT</name>
<dbReference type="Pfam" id="PF01741">
    <property type="entry name" value="MscL"/>
    <property type="match status" value="1"/>
</dbReference>
<evidence type="ECO:0000256" key="5">
    <source>
        <dbReference type="SAM" id="Phobius"/>
    </source>
</evidence>
<dbReference type="Gene3D" id="1.10.1200.120">
    <property type="entry name" value="Large-conductance mechanosensitive channel, MscL, domain 1"/>
    <property type="match status" value="1"/>
</dbReference>
<reference evidence="6 7" key="1">
    <citation type="submission" date="2017-09" db="EMBL/GenBank/DDBJ databases">
        <title>Depth-based differentiation of microbial function through sediment-hosted aquifers and enrichment of novel symbionts in the deep terrestrial subsurface.</title>
        <authorList>
            <person name="Probst A.J."/>
            <person name="Ladd B."/>
            <person name="Jarett J.K."/>
            <person name="Geller-Mcgrath D.E."/>
            <person name="Sieber C.M."/>
            <person name="Emerson J.B."/>
            <person name="Anantharaman K."/>
            <person name="Thomas B.C."/>
            <person name="Malmstrom R."/>
            <person name="Stieglmeier M."/>
            <person name="Klingl A."/>
            <person name="Woyke T."/>
            <person name="Ryan C.M."/>
            <person name="Banfield J.F."/>
        </authorList>
    </citation>
    <scope>NUCLEOTIDE SEQUENCE [LARGE SCALE GENOMIC DNA]</scope>
    <source>
        <strain evidence="6">CG22_combo_CG10-13_8_21_14_all_43_18</strain>
    </source>
</reference>
<feature type="transmembrane region" description="Helical" evidence="5">
    <location>
        <begin position="66"/>
        <end position="95"/>
    </location>
</feature>
<feature type="transmembrane region" description="Helical" evidence="5">
    <location>
        <begin position="24"/>
        <end position="46"/>
    </location>
</feature>
<evidence type="ECO:0000313" key="6">
    <source>
        <dbReference type="EMBL" id="PIP86494.1"/>
    </source>
</evidence>
<dbReference type="EMBL" id="PCTS01000024">
    <property type="protein sequence ID" value="PIP86494.1"/>
    <property type="molecule type" value="Genomic_DNA"/>
</dbReference>
<dbReference type="PANTHER" id="PTHR30266">
    <property type="entry name" value="MECHANOSENSITIVE CHANNEL MSCL"/>
    <property type="match status" value="1"/>
</dbReference>
<dbReference type="Proteomes" id="UP000231276">
    <property type="component" value="Unassembled WGS sequence"/>
</dbReference>
<dbReference type="PANTHER" id="PTHR30266:SF2">
    <property type="entry name" value="LARGE-CONDUCTANCE MECHANOSENSITIVE CHANNEL"/>
    <property type="match status" value="1"/>
</dbReference>
<keyword evidence="2 5" id="KW-0812">Transmembrane</keyword>
<proteinExistence type="predicted"/>
<evidence type="ECO:0000256" key="3">
    <source>
        <dbReference type="ARBA" id="ARBA00022989"/>
    </source>
</evidence>
<dbReference type="InterPro" id="IPR036019">
    <property type="entry name" value="MscL_channel"/>
</dbReference>
<sequence length="108" mass="11417">MIQEFENRIEQTTRGFIAFIRGQGVVGLAVGFILGGAVSSLVKSIVDDIINPLIAAGLGNVESLAAVTLGPVALGSFLSALIDFIVIAAVVYWIFKGLKLDRLDGKKE</sequence>
<evidence type="ECO:0000256" key="1">
    <source>
        <dbReference type="ARBA" id="ARBA00004141"/>
    </source>
</evidence>
<dbReference type="GO" id="GO:0016020">
    <property type="term" value="C:membrane"/>
    <property type="evidence" value="ECO:0007669"/>
    <property type="project" value="UniProtKB-SubCell"/>
</dbReference>
<keyword evidence="4 5" id="KW-0472">Membrane</keyword>
<dbReference type="GO" id="GO:0008381">
    <property type="term" value="F:mechanosensitive monoatomic ion channel activity"/>
    <property type="evidence" value="ECO:0007669"/>
    <property type="project" value="TreeGrafter"/>
</dbReference>
<evidence type="ECO:0000313" key="7">
    <source>
        <dbReference type="Proteomes" id="UP000231276"/>
    </source>
</evidence>
<organism evidence="6 7">
    <name type="scientific">Candidatus Campbellbacteria bacterium CG22_combo_CG10-13_8_21_14_all_43_18</name>
    <dbReference type="NCBI Taxonomy" id="1974530"/>
    <lineage>
        <taxon>Bacteria</taxon>
        <taxon>Candidatus Campbelliibacteriota</taxon>
    </lineage>
</organism>
<gene>
    <name evidence="6" type="ORF">COW82_01810</name>
</gene>